<dbReference type="HOGENOM" id="CLU_2573994_0_0_1"/>
<reference evidence="1" key="2">
    <citation type="submission" date="2012-05" db="EMBL/GenBank/DDBJ databases">
        <title>The Genome Annotation of Fusarium oxysporum PHW808.</title>
        <authorList>
            <consortium name="The Broad Institute Genomics Platform"/>
            <person name="Ma L.-J."/>
            <person name="Corby-Kistler H."/>
            <person name="Broz K."/>
            <person name="Gale L.R."/>
            <person name="Jonkers W."/>
            <person name="O'Donnell K."/>
            <person name="Ploetz R."/>
            <person name="Steinberg C."/>
            <person name="Schwartz D.C."/>
            <person name="VanEtten H."/>
            <person name="Zhou S."/>
            <person name="Young S.K."/>
            <person name="Zeng Q."/>
            <person name="Gargeya S."/>
            <person name="Fitzgerald M."/>
            <person name="Abouelleil A."/>
            <person name="Alvarado L."/>
            <person name="Chapman S.B."/>
            <person name="Gainer-Dewar J."/>
            <person name="Goldberg J."/>
            <person name="Griggs A."/>
            <person name="Gujja S."/>
            <person name="Hansen M."/>
            <person name="Howarth C."/>
            <person name="Imamovic A."/>
            <person name="Ireland A."/>
            <person name="Larimer J."/>
            <person name="McCowan C."/>
            <person name="Murphy C."/>
            <person name="Pearson M."/>
            <person name="Poon T.W."/>
            <person name="Priest M."/>
            <person name="Roberts A."/>
            <person name="Saif S."/>
            <person name="Shea T."/>
            <person name="Sykes S."/>
            <person name="Wortman J."/>
            <person name="Nusbaum C."/>
            <person name="Birren B."/>
        </authorList>
    </citation>
    <scope>NUCLEOTIDE SEQUENCE</scope>
    <source>
        <strain evidence="1">54008</strain>
    </source>
</reference>
<proteinExistence type="predicted"/>
<dbReference type="EMBL" id="JH658806">
    <property type="protein sequence ID" value="EXL86691.1"/>
    <property type="molecule type" value="Genomic_DNA"/>
</dbReference>
<dbReference type="Proteomes" id="UP000030676">
    <property type="component" value="Unassembled WGS sequence"/>
</dbReference>
<protein>
    <submittedName>
        <fullName evidence="1">Uncharacterized protein</fullName>
    </submittedName>
</protein>
<name>X0IR98_FUSOX</name>
<sequence length="81" mass="8831">MPGTFISPGQARNSPQAVLLDSFGVEIACFLAVFDHLTREPACKAWVQDIGGNRDEGMREATLPYSLLGAMQMRLSGRYLG</sequence>
<organism evidence="1">
    <name type="scientific">Fusarium oxysporum f. sp. conglutinans race 2 54008</name>
    <dbReference type="NCBI Taxonomy" id="1089457"/>
    <lineage>
        <taxon>Eukaryota</taxon>
        <taxon>Fungi</taxon>
        <taxon>Dikarya</taxon>
        <taxon>Ascomycota</taxon>
        <taxon>Pezizomycotina</taxon>
        <taxon>Sordariomycetes</taxon>
        <taxon>Hypocreomycetidae</taxon>
        <taxon>Hypocreales</taxon>
        <taxon>Nectriaceae</taxon>
        <taxon>Fusarium</taxon>
        <taxon>Fusarium oxysporum species complex</taxon>
    </lineage>
</organism>
<gene>
    <name evidence="1" type="ORF">FOPG_02163</name>
</gene>
<accession>X0IR98</accession>
<reference evidence="1" key="1">
    <citation type="submission" date="2011-11" db="EMBL/GenBank/DDBJ databases">
        <title>The Genome Sequence of Fusarium oxysporum PHW808.</title>
        <authorList>
            <consortium name="The Broad Institute Genome Sequencing Platform"/>
            <person name="Ma L.-J."/>
            <person name="Gale L.R."/>
            <person name="Schwartz D.C."/>
            <person name="Zhou S."/>
            <person name="Corby-Kistler H."/>
            <person name="Young S.K."/>
            <person name="Zeng Q."/>
            <person name="Gargeya S."/>
            <person name="Fitzgerald M."/>
            <person name="Haas B."/>
            <person name="Abouelleil A."/>
            <person name="Alvarado L."/>
            <person name="Arachchi H.M."/>
            <person name="Berlin A."/>
            <person name="Brown A."/>
            <person name="Chapman S.B."/>
            <person name="Chen Z."/>
            <person name="Dunbar C."/>
            <person name="Freedman E."/>
            <person name="Gearin G."/>
            <person name="Goldberg J."/>
            <person name="Griggs A."/>
            <person name="Gujja S."/>
            <person name="Heiman D."/>
            <person name="Howarth C."/>
            <person name="Larson L."/>
            <person name="Lui A."/>
            <person name="MacDonald P.J.P."/>
            <person name="Montmayeur A."/>
            <person name="Murphy C."/>
            <person name="Neiman D."/>
            <person name="Pearson M."/>
            <person name="Priest M."/>
            <person name="Roberts A."/>
            <person name="Saif S."/>
            <person name="Shea T."/>
            <person name="Shenoy N."/>
            <person name="Sisk P."/>
            <person name="Stolte C."/>
            <person name="Sykes S."/>
            <person name="Wortman J."/>
            <person name="Nusbaum C."/>
            <person name="Birren B."/>
        </authorList>
    </citation>
    <scope>NUCLEOTIDE SEQUENCE [LARGE SCALE GENOMIC DNA]</scope>
    <source>
        <strain evidence="1">54008</strain>
    </source>
</reference>
<dbReference type="AlphaFoldDB" id="X0IR98"/>
<evidence type="ECO:0000313" key="1">
    <source>
        <dbReference type="EMBL" id="EXL86691.1"/>
    </source>
</evidence>